<dbReference type="EMBL" id="RKRA01000001">
    <property type="protein sequence ID" value="RPF28232.1"/>
    <property type="molecule type" value="Genomic_DNA"/>
</dbReference>
<keyword evidence="2" id="KW-0472">Membrane</keyword>
<feature type="transmembrane region" description="Helical" evidence="2">
    <location>
        <begin position="37"/>
        <end position="56"/>
    </location>
</feature>
<name>A0A3N4ZRX7_9MICO</name>
<feature type="compositionally biased region" description="Basic and acidic residues" evidence="1">
    <location>
        <begin position="141"/>
        <end position="150"/>
    </location>
</feature>
<evidence type="ECO:0000313" key="4">
    <source>
        <dbReference type="Proteomes" id="UP000280726"/>
    </source>
</evidence>
<reference evidence="3 4" key="1">
    <citation type="submission" date="2018-11" db="EMBL/GenBank/DDBJ databases">
        <title>Sequencing the genomes of 1000 actinobacteria strains.</title>
        <authorList>
            <person name="Klenk H.-P."/>
        </authorList>
    </citation>
    <scope>NUCLEOTIDE SEQUENCE [LARGE SCALE GENOMIC DNA]</scope>
    <source>
        <strain evidence="3 4">DSM 14418</strain>
    </source>
</reference>
<accession>A0A3N4ZRX7</accession>
<evidence type="ECO:0000256" key="1">
    <source>
        <dbReference type="SAM" id="MobiDB-lite"/>
    </source>
</evidence>
<comment type="caution">
    <text evidence="3">The sequence shown here is derived from an EMBL/GenBank/DDBJ whole genome shotgun (WGS) entry which is preliminary data.</text>
</comment>
<proteinExistence type="predicted"/>
<keyword evidence="4" id="KW-1185">Reference proteome</keyword>
<evidence type="ECO:0000313" key="3">
    <source>
        <dbReference type="EMBL" id="RPF28232.1"/>
    </source>
</evidence>
<protein>
    <submittedName>
        <fullName evidence="3">Uncharacterized protein</fullName>
    </submittedName>
</protein>
<feature type="transmembrane region" description="Helical" evidence="2">
    <location>
        <begin position="99"/>
        <end position="120"/>
    </location>
</feature>
<keyword evidence="2" id="KW-1133">Transmembrane helix</keyword>
<dbReference type="Proteomes" id="UP000280726">
    <property type="component" value="Unassembled WGS sequence"/>
</dbReference>
<sequence>MAVMNPTEAPTQDKTPYQDLITTAVPTDVAPGRRRSVWTALTGVLGALMGLAPHVLHHVGPLVGTAVVAGAGGTALFGALGLVASVPMLIKLKRRFTSWWAPAIALIVFTGMFALSSLVIGPRISGDNGADGPTQPSVTETVDHEVHHDS</sequence>
<gene>
    <name evidence="3" type="ORF">EDD32_2748</name>
</gene>
<feature type="region of interest" description="Disordered" evidence="1">
    <location>
        <begin position="126"/>
        <end position="150"/>
    </location>
</feature>
<organism evidence="3 4">
    <name type="scientific">Georgenia muralis</name>
    <dbReference type="NCBI Taxonomy" id="154117"/>
    <lineage>
        <taxon>Bacteria</taxon>
        <taxon>Bacillati</taxon>
        <taxon>Actinomycetota</taxon>
        <taxon>Actinomycetes</taxon>
        <taxon>Micrococcales</taxon>
        <taxon>Bogoriellaceae</taxon>
        <taxon>Georgenia</taxon>
    </lineage>
</organism>
<dbReference type="AlphaFoldDB" id="A0A3N4ZRX7"/>
<feature type="transmembrane region" description="Helical" evidence="2">
    <location>
        <begin position="62"/>
        <end position="87"/>
    </location>
</feature>
<evidence type="ECO:0000256" key="2">
    <source>
        <dbReference type="SAM" id="Phobius"/>
    </source>
</evidence>
<keyword evidence="2" id="KW-0812">Transmembrane</keyword>